<sequence>MTRLPDKATAEEAKRYGGFDDVSWRRFLTITKEVARVLIKKTPNLLWKNVRYNEKMEVKDKINEELRKDAIGEVEYDLIGWRLSRVLGALRHMEAQSSTKKANDAADASLLEAAEPSTTRPYDPVRDI</sequence>
<evidence type="ECO:0000256" key="1">
    <source>
        <dbReference type="SAM" id="MobiDB-lite"/>
    </source>
</evidence>
<dbReference type="EMBL" id="MU006223">
    <property type="protein sequence ID" value="KAF2828036.1"/>
    <property type="molecule type" value="Genomic_DNA"/>
</dbReference>
<dbReference type="AlphaFoldDB" id="A0A6A7A4G3"/>
<dbReference type="OrthoDB" id="3799196at2759"/>
<evidence type="ECO:0000313" key="2">
    <source>
        <dbReference type="EMBL" id="KAF2828036.1"/>
    </source>
</evidence>
<organism evidence="2 3">
    <name type="scientific">Ophiobolus disseminans</name>
    <dbReference type="NCBI Taxonomy" id="1469910"/>
    <lineage>
        <taxon>Eukaryota</taxon>
        <taxon>Fungi</taxon>
        <taxon>Dikarya</taxon>
        <taxon>Ascomycota</taxon>
        <taxon>Pezizomycotina</taxon>
        <taxon>Dothideomycetes</taxon>
        <taxon>Pleosporomycetidae</taxon>
        <taxon>Pleosporales</taxon>
        <taxon>Pleosporineae</taxon>
        <taxon>Phaeosphaeriaceae</taxon>
        <taxon>Ophiobolus</taxon>
    </lineage>
</organism>
<protein>
    <submittedName>
        <fullName evidence="2">Uncharacterized protein</fullName>
    </submittedName>
</protein>
<gene>
    <name evidence="2" type="ORF">CC86DRAFT_381006</name>
</gene>
<proteinExistence type="predicted"/>
<dbReference type="Proteomes" id="UP000799424">
    <property type="component" value="Unassembled WGS sequence"/>
</dbReference>
<reference evidence="2" key="1">
    <citation type="journal article" date="2020" name="Stud. Mycol.">
        <title>101 Dothideomycetes genomes: a test case for predicting lifestyles and emergence of pathogens.</title>
        <authorList>
            <person name="Haridas S."/>
            <person name="Albert R."/>
            <person name="Binder M."/>
            <person name="Bloem J."/>
            <person name="Labutti K."/>
            <person name="Salamov A."/>
            <person name="Andreopoulos B."/>
            <person name="Baker S."/>
            <person name="Barry K."/>
            <person name="Bills G."/>
            <person name="Bluhm B."/>
            <person name="Cannon C."/>
            <person name="Castanera R."/>
            <person name="Culley D."/>
            <person name="Daum C."/>
            <person name="Ezra D."/>
            <person name="Gonzalez J."/>
            <person name="Henrissat B."/>
            <person name="Kuo A."/>
            <person name="Liang C."/>
            <person name="Lipzen A."/>
            <person name="Lutzoni F."/>
            <person name="Magnuson J."/>
            <person name="Mondo S."/>
            <person name="Nolan M."/>
            <person name="Ohm R."/>
            <person name="Pangilinan J."/>
            <person name="Park H.-J."/>
            <person name="Ramirez L."/>
            <person name="Alfaro M."/>
            <person name="Sun H."/>
            <person name="Tritt A."/>
            <person name="Yoshinaga Y."/>
            <person name="Zwiers L.-H."/>
            <person name="Turgeon B."/>
            <person name="Goodwin S."/>
            <person name="Spatafora J."/>
            <person name="Crous P."/>
            <person name="Grigoriev I."/>
        </authorList>
    </citation>
    <scope>NUCLEOTIDE SEQUENCE</scope>
    <source>
        <strain evidence="2">CBS 113818</strain>
    </source>
</reference>
<feature type="region of interest" description="Disordered" evidence="1">
    <location>
        <begin position="97"/>
        <end position="128"/>
    </location>
</feature>
<feature type="compositionally biased region" description="Low complexity" evidence="1">
    <location>
        <begin position="105"/>
        <end position="115"/>
    </location>
</feature>
<keyword evidence="3" id="KW-1185">Reference proteome</keyword>
<accession>A0A6A7A4G3</accession>
<name>A0A6A7A4G3_9PLEO</name>
<evidence type="ECO:0000313" key="3">
    <source>
        <dbReference type="Proteomes" id="UP000799424"/>
    </source>
</evidence>